<evidence type="ECO:0000313" key="2">
    <source>
        <dbReference type="Proteomes" id="UP001630127"/>
    </source>
</evidence>
<sequence>MLDYIDECNSQIIDGSVIRMFIAKLGYEEELHIMYKIPIEDKKYNLMRLDTGEHVSNVVAIGIIYGEVELFLVNDFHNRFVEGEMQSCTSYLGVNGDTNITFKECNAGANVVHDDSEGEEFYDSNYEFRSDDDEMIYDKYVNVDVDKRGELVVNCGTGLEKEKDLSNVNHTERELQW</sequence>
<gene>
    <name evidence="1" type="ORF">ACH5RR_029761</name>
</gene>
<accession>A0ABD2YW50</accession>
<dbReference type="Proteomes" id="UP001630127">
    <property type="component" value="Unassembled WGS sequence"/>
</dbReference>
<protein>
    <submittedName>
        <fullName evidence="1">Uncharacterized protein</fullName>
    </submittedName>
</protein>
<organism evidence="1 2">
    <name type="scientific">Cinchona calisaya</name>
    <dbReference type="NCBI Taxonomy" id="153742"/>
    <lineage>
        <taxon>Eukaryota</taxon>
        <taxon>Viridiplantae</taxon>
        <taxon>Streptophyta</taxon>
        <taxon>Embryophyta</taxon>
        <taxon>Tracheophyta</taxon>
        <taxon>Spermatophyta</taxon>
        <taxon>Magnoliopsida</taxon>
        <taxon>eudicotyledons</taxon>
        <taxon>Gunneridae</taxon>
        <taxon>Pentapetalae</taxon>
        <taxon>asterids</taxon>
        <taxon>lamiids</taxon>
        <taxon>Gentianales</taxon>
        <taxon>Rubiaceae</taxon>
        <taxon>Cinchonoideae</taxon>
        <taxon>Cinchoneae</taxon>
        <taxon>Cinchona</taxon>
    </lineage>
</organism>
<proteinExistence type="predicted"/>
<reference evidence="1 2" key="1">
    <citation type="submission" date="2024-11" db="EMBL/GenBank/DDBJ databases">
        <title>A near-complete genome assembly of Cinchona calisaya.</title>
        <authorList>
            <person name="Lian D.C."/>
            <person name="Zhao X.W."/>
            <person name="Wei L."/>
        </authorList>
    </citation>
    <scope>NUCLEOTIDE SEQUENCE [LARGE SCALE GENOMIC DNA]</scope>
    <source>
        <tissue evidence="1">Nenye</tissue>
    </source>
</reference>
<keyword evidence="2" id="KW-1185">Reference proteome</keyword>
<name>A0ABD2YW50_9GENT</name>
<dbReference type="AlphaFoldDB" id="A0ABD2YW50"/>
<evidence type="ECO:0000313" key="1">
    <source>
        <dbReference type="EMBL" id="KAL3510360.1"/>
    </source>
</evidence>
<dbReference type="EMBL" id="JBJUIK010000012">
    <property type="protein sequence ID" value="KAL3510360.1"/>
    <property type="molecule type" value="Genomic_DNA"/>
</dbReference>
<comment type="caution">
    <text evidence="1">The sequence shown here is derived from an EMBL/GenBank/DDBJ whole genome shotgun (WGS) entry which is preliminary data.</text>
</comment>